<evidence type="ECO:0000313" key="2">
    <source>
        <dbReference type="EMBL" id="TDA39192.1"/>
    </source>
</evidence>
<dbReference type="PROSITE" id="PS51186">
    <property type="entry name" value="GNAT"/>
    <property type="match status" value="1"/>
</dbReference>
<evidence type="ECO:0000313" key="3">
    <source>
        <dbReference type="Proteomes" id="UP000315399"/>
    </source>
</evidence>
<dbReference type="SUPFAM" id="SSF55729">
    <property type="entry name" value="Acyl-CoA N-acyltransferases (Nat)"/>
    <property type="match status" value="1"/>
</dbReference>
<name>A0A523BEA7_9CREN</name>
<sequence length="175" mass="20110">MNEACTEEEDSTQSDIEIVPAISKDIEGIATVLRESFPGKAKYYKIRSWEHESKKILRSDKGWITFIAVHQGRIVGVLAARHLKTVTPTVRIEWIAVAKSFRRRGIGKALFDHLTRWITTTFFDQQVRITLRARTDVQNFYRKLGLRCYGRGWMKKRIGGQNDELDQSGAARNGK</sequence>
<proteinExistence type="predicted"/>
<comment type="caution">
    <text evidence="2">The sequence shown here is derived from an EMBL/GenBank/DDBJ whole genome shotgun (WGS) entry which is preliminary data.</text>
</comment>
<protein>
    <recommendedName>
        <fullName evidence="1">N-acetyltransferase domain-containing protein</fullName>
    </recommendedName>
</protein>
<evidence type="ECO:0000259" key="1">
    <source>
        <dbReference type="PROSITE" id="PS51186"/>
    </source>
</evidence>
<dbReference type="GO" id="GO:0016747">
    <property type="term" value="F:acyltransferase activity, transferring groups other than amino-acyl groups"/>
    <property type="evidence" value="ECO:0007669"/>
    <property type="project" value="InterPro"/>
</dbReference>
<dbReference type="CDD" id="cd04301">
    <property type="entry name" value="NAT_SF"/>
    <property type="match status" value="1"/>
</dbReference>
<gene>
    <name evidence="2" type="ORF">DSO08_02830</name>
</gene>
<dbReference type="InterPro" id="IPR000182">
    <property type="entry name" value="GNAT_dom"/>
</dbReference>
<dbReference type="EMBL" id="QNVH01000019">
    <property type="protein sequence ID" value="TDA39192.1"/>
    <property type="molecule type" value="Genomic_DNA"/>
</dbReference>
<dbReference type="InterPro" id="IPR016181">
    <property type="entry name" value="Acyl_CoA_acyltransferase"/>
</dbReference>
<dbReference type="Proteomes" id="UP000315399">
    <property type="component" value="Unassembled WGS sequence"/>
</dbReference>
<dbReference type="AlphaFoldDB" id="A0A523BEA7"/>
<dbReference type="Pfam" id="PF00583">
    <property type="entry name" value="Acetyltransf_1"/>
    <property type="match status" value="1"/>
</dbReference>
<accession>A0A523BEA7</accession>
<reference evidence="2 3" key="1">
    <citation type="journal article" date="2019" name="Nat. Microbiol.">
        <title>Expanding anaerobic alkane metabolism in the domain of Archaea.</title>
        <authorList>
            <person name="Wang Y."/>
            <person name="Wegener G."/>
            <person name="Hou J."/>
            <person name="Wang F."/>
            <person name="Xiao X."/>
        </authorList>
    </citation>
    <scope>NUCLEOTIDE SEQUENCE [LARGE SCALE GENOMIC DNA]</scope>
    <source>
        <strain evidence="2">WYZ-LMO10</strain>
    </source>
</reference>
<dbReference type="Gene3D" id="3.40.630.30">
    <property type="match status" value="1"/>
</dbReference>
<feature type="domain" description="N-acetyltransferase" evidence="1">
    <location>
        <begin position="16"/>
        <end position="159"/>
    </location>
</feature>
<organism evidence="2 3">
    <name type="scientific">Thermoproteota archaeon</name>
    <dbReference type="NCBI Taxonomy" id="2056631"/>
    <lineage>
        <taxon>Archaea</taxon>
        <taxon>Thermoproteota</taxon>
    </lineage>
</organism>